<protein>
    <recommendedName>
        <fullName evidence="3">Fe-S oxidoreductase</fullName>
    </recommendedName>
</protein>
<gene>
    <name evidence="1" type="ORF">NBG4_70029</name>
</gene>
<dbReference type="InterPro" id="IPR005358">
    <property type="entry name" value="Puta_zinc/iron-chelating_dom"/>
</dbReference>
<dbReference type="PROSITE" id="PS51257">
    <property type="entry name" value="PROKAR_LIPOPROTEIN"/>
    <property type="match status" value="1"/>
</dbReference>
<dbReference type="OrthoDB" id="665764at2"/>
<dbReference type="Proteomes" id="UP000245125">
    <property type="component" value="Unassembled WGS sequence"/>
</dbReference>
<accession>A0A2U3QK18</accession>
<keyword evidence="2" id="KW-1185">Reference proteome</keyword>
<dbReference type="AlphaFoldDB" id="A0A2U3QK18"/>
<evidence type="ECO:0000313" key="1">
    <source>
        <dbReference type="EMBL" id="SPQ01766.1"/>
    </source>
</evidence>
<sequence length="107" mass="12228">MSKKDVSEKERLCISCQKCCKEIFVYTHPVLYSCSAETIVDFYKARGFDVSRLEEDAIILSFKHTCPHLTPQGCDVYENRPKACADYSGIEDFGDDCLWSTLKLKKS</sequence>
<name>A0A2U3QK18_9BACT</name>
<reference evidence="2" key="1">
    <citation type="submission" date="2018-03" db="EMBL/GenBank/DDBJ databases">
        <authorList>
            <person name="Zecchin S."/>
        </authorList>
    </citation>
    <scope>NUCLEOTIDE SEQUENCE [LARGE SCALE GENOMIC DNA]</scope>
</reference>
<evidence type="ECO:0000313" key="2">
    <source>
        <dbReference type="Proteomes" id="UP000245125"/>
    </source>
</evidence>
<proteinExistence type="predicted"/>
<evidence type="ECO:0008006" key="3">
    <source>
        <dbReference type="Google" id="ProtNLM"/>
    </source>
</evidence>
<dbReference type="EMBL" id="OUUY01000119">
    <property type="protein sequence ID" value="SPQ01766.1"/>
    <property type="molecule type" value="Genomic_DNA"/>
</dbReference>
<organism evidence="1 2">
    <name type="scientific">Candidatus Sulfobium mesophilum</name>
    <dbReference type="NCBI Taxonomy" id="2016548"/>
    <lineage>
        <taxon>Bacteria</taxon>
        <taxon>Pseudomonadati</taxon>
        <taxon>Nitrospirota</taxon>
        <taxon>Nitrospiria</taxon>
        <taxon>Nitrospirales</taxon>
        <taxon>Nitrospiraceae</taxon>
        <taxon>Candidatus Sulfobium</taxon>
    </lineage>
</organism>
<dbReference type="Pfam" id="PF03692">
    <property type="entry name" value="CxxCxxCC"/>
    <property type="match status" value="1"/>
</dbReference>